<proteinExistence type="predicted"/>
<dbReference type="AlphaFoldDB" id="A0A6A5UBF6"/>
<sequence>MRASNGVLGGPSVWHCGTRRSMRYCQSDNRIPKKEEEKYPRQPQEYLLIFSVCDVCLEKAIGANEEAKINDAHGNWWHYKRSKEISDEDEERCNKYHNRPHTAATAPAQQNQGTTNSSQPASKSAKEADTSKSSGRVAAKNKPAKPASTSDTKPTPPKPAGGDAANKRKLSNRTRRTSGSAYGHSKYFNHNHDHDHNSWQTPEKEQAPLKPKRLQGLQYREAAMRQLLERPTPRDETILHKGEEREELLAEEEVLERQEEEALPAQLSIEDAGKADCKLDM</sequence>
<dbReference type="EMBL" id="ML976980">
    <property type="protein sequence ID" value="KAF1961660.1"/>
    <property type="molecule type" value="Genomic_DNA"/>
</dbReference>
<name>A0A6A5UBF6_9PLEO</name>
<feature type="compositionally biased region" description="Basic residues" evidence="1">
    <location>
        <begin position="167"/>
        <end position="176"/>
    </location>
</feature>
<reference evidence="2" key="1">
    <citation type="journal article" date="2020" name="Stud. Mycol.">
        <title>101 Dothideomycetes genomes: a test case for predicting lifestyles and emergence of pathogens.</title>
        <authorList>
            <person name="Haridas S."/>
            <person name="Albert R."/>
            <person name="Binder M."/>
            <person name="Bloem J."/>
            <person name="Labutti K."/>
            <person name="Salamov A."/>
            <person name="Andreopoulos B."/>
            <person name="Baker S."/>
            <person name="Barry K."/>
            <person name="Bills G."/>
            <person name="Bluhm B."/>
            <person name="Cannon C."/>
            <person name="Castanera R."/>
            <person name="Culley D."/>
            <person name="Daum C."/>
            <person name="Ezra D."/>
            <person name="Gonzalez J."/>
            <person name="Henrissat B."/>
            <person name="Kuo A."/>
            <person name="Liang C."/>
            <person name="Lipzen A."/>
            <person name="Lutzoni F."/>
            <person name="Magnuson J."/>
            <person name="Mondo S."/>
            <person name="Nolan M."/>
            <person name="Ohm R."/>
            <person name="Pangilinan J."/>
            <person name="Park H.-J."/>
            <person name="Ramirez L."/>
            <person name="Alfaro M."/>
            <person name="Sun H."/>
            <person name="Tritt A."/>
            <person name="Yoshinaga Y."/>
            <person name="Zwiers L.-H."/>
            <person name="Turgeon B."/>
            <person name="Goodwin S."/>
            <person name="Spatafora J."/>
            <person name="Crous P."/>
            <person name="Grigoriev I."/>
        </authorList>
    </citation>
    <scope>NUCLEOTIDE SEQUENCE</scope>
    <source>
        <strain evidence="2">CBS 675.92</strain>
    </source>
</reference>
<gene>
    <name evidence="2" type="ORF">CC80DRAFT_531512</name>
</gene>
<feature type="compositionally biased region" description="Polar residues" evidence="1">
    <location>
        <begin position="107"/>
        <end position="122"/>
    </location>
</feature>
<feature type="compositionally biased region" description="Basic and acidic residues" evidence="1">
    <location>
        <begin position="190"/>
        <end position="207"/>
    </location>
</feature>
<accession>A0A6A5UBF6</accession>
<keyword evidence="3" id="KW-1185">Reference proteome</keyword>
<evidence type="ECO:0000313" key="2">
    <source>
        <dbReference type="EMBL" id="KAF1961660.1"/>
    </source>
</evidence>
<organism evidence="2 3">
    <name type="scientific">Byssothecium circinans</name>
    <dbReference type="NCBI Taxonomy" id="147558"/>
    <lineage>
        <taxon>Eukaryota</taxon>
        <taxon>Fungi</taxon>
        <taxon>Dikarya</taxon>
        <taxon>Ascomycota</taxon>
        <taxon>Pezizomycotina</taxon>
        <taxon>Dothideomycetes</taxon>
        <taxon>Pleosporomycetidae</taxon>
        <taxon>Pleosporales</taxon>
        <taxon>Massarineae</taxon>
        <taxon>Massarinaceae</taxon>
        <taxon>Byssothecium</taxon>
    </lineage>
</organism>
<evidence type="ECO:0000256" key="1">
    <source>
        <dbReference type="SAM" id="MobiDB-lite"/>
    </source>
</evidence>
<dbReference type="Proteomes" id="UP000800035">
    <property type="component" value="Unassembled WGS sequence"/>
</dbReference>
<evidence type="ECO:0000313" key="3">
    <source>
        <dbReference type="Proteomes" id="UP000800035"/>
    </source>
</evidence>
<feature type="region of interest" description="Disordered" evidence="1">
    <location>
        <begin position="103"/>
        <end position="212"/>
    </location>
</feature>
<protein>
    <submittedName>
        <fullName evidence="2">Uncharacterized protein</fullName>
    </submittedName>
</protein>